<proteinExistence type="predicted"/>
<dbReference type="AlphaFoldDB" id="A0A1M5EED0"/>
<evidence type="ECO:0000313" key="2">
    <source>
        <dbReference type="EMBL" id="SHF77546.1"/>
    </source>
</evidence>
<dbReference type="STRING" id="494016.SAMN04487965_2672"/>
<dbReference type="EMBL" id="FQVA01000003">
    <property type="protein sequence ID" value="SHF77546.1"/>
    <property type="molecule type" value="Genomic_DNA"/>
</dbReference>
<reference evidence="3" key="1">
    <citation type="submission" date="2016-11" db="EMBL/GenBank/DDBJ databases">
        <authorList>
            <person name="Varghese N."/>
            <person name="Submissions S."/>
        </authorList>
    </citation>
    <scope>NUCLEOTIDE SEQUENCE [LARGE SCALE GENOMIC DNA]</scope>
    <source>
        <strain evidence="3">CGMCC 1.7063</strain>
    </source>
</reference>
<evidence type="ECO:0000256" key="1">
    <source>
        <dbReference type="SAM" id="Phobius"/>
    </source>
</evidence>
<feature type="transmembrane region" description="Helical" evidence="1">
    <location>
        <begin position="127"/>
        <end position="146"/>
    </location>
</feature>
<keyword evidence="1" id="KW-0812">Transmembrane</keyword>
<feature type="transmembrane region" description="Helical" evidence="1">
    <location>
        <begin position="88"/>
        <end position="107"/>
    </location>
</feature>
<keyword evidence="3" id="KW-1185">Reference proteome</keyword>
<feature type="transmembrane region" description="Helical" evidence="1">
    <location>
        <begin position="175"/>
        <end position="194"/>
    </location>
</feature>
<keyword evidence="1" id="KW-0472">Membrane</keyword>
<feature type="transmembrane region" description="Helical" evidence="1">
    <location>
        <begin position="206"/>
        <end position="228"/>
    </location>
</feature>
<protein>
    <submittedName>
        <fullName evidence="2">Uncharacterized protein</fullName>
    </submittedName>
</protein>
<accession>A0A1M5EED0</accession>
<name>A0A1M5EED0_9GAMM</name>
<evidence type="ECO:0000313" key="3">
    <source>
        <dbReference type="Proteomes" id="UP000184170"/>
    </source>
</evidence>
<gene>
    <name evidence="2" type="ORF">SAMN04487965_2672</name>
</gene>
<organism evidence="2 3">
    <name type="scientific">Microbulbifer donghaiensis</name>
    <dbReference type="NCBI Taxonomy" id="494016"/>
    <lineage>
        <taxon>Bacteria</taxon>
        <taxon>Pseudomonadati</taxon>
        <taxon>Pseudomonadota</taxon>
        <taxon>Gammaproteobacteria</taxon>
        <taxon>Cellvibrionales</taxon>
        <taxon>Microbulbiferaceae</taxon>
        <taxon>Microbulbifer</taxon>
    </lineage>
</organism>
<sequence length="229" mass="25498">MLVFAVLTPVLVIFDCLNYRKHQTSQKTVDLSPDELSNSLLVVPPLISILYPDEFWRATALLASIPLLTATLRIFCHKVGWLSRPPEYIYLLPGSCLISIVVYFVFYHEGQMHVAQADSIGTNTATHWLLDKAWLCVIYIMAALFAITRKGSGGISTASLIAILLFNLLPFFTGYFWISIIAGVSVFSLIVQRLASRLEDSVRGGFAFVSAFAYLTVTLLSVFVYAVLY</sequence>
<keyword evidence="1" id="KW-1133">Transmembrane helix</keyword>
<feature type="transmembrane region" description="Helical" evidence="1">
    <location>
        <begin position="55"/>
        <end position="76"/>
    </location>
</feature>
<dbReference type="Proteomes" id="UP000184170">
    <property type="component" value="Unassembled WGS sequence"/>
</dbReference>